<dbReference type="Pfam" id="PF06985">
    <property type="entry name" value="HET"/>
    <property type="match status" value="1"/>
</dbReference>
<feature type="non-terminal residue" evidence="2">
    <location>
        <position position="1"/>
    </location>
</feature>
<evidence type="ECO:0000313" key="2">
    <source>
        <dbReference type="EMBL" id="KAF2114725.1"/>
    </source>
</evidence>
<evidence type="ECO:0000313" key="3">
    <source>
        <dbReference type="Proteomes" id="UP000799770"/>
    </source>
</evidence>
<dbReference type="PANTHER" id="PTHR33112:SF16">
    <property type="entry name" value="HETEROKARYON INCOMPATIBILITY DOMAIN-CONTAINING PROTEIN"/>
    <property type="match status" value="1"/>
</dbReference>
<gene>
    <name evidence="2" type="ORF">BDV96DRAFT_460616</name>
</gene>
<dbReference type="EMBL" id="ML977324">
    <property type="protein sequence ID" value="KAF2114725.1"/>
    <property type="molecule type" value="Genomic_DNA"/>
</dbReference>
<name>A0A6A5Z5V3_9PLEO</name>
<proteinExistence type="predicted"/>
<dbReference type="Proteomes" id="UP000799770">
    <property type="component" value="Unassembled WGS sequence"/>
</dbReference>
<dbReference type="InterPro" id="IPR010730">
    <property type="entry name" value="HET"/>
</dbReference>
<dbReference type="PANTHER" id="PTHR33112">
    <property type="entry name" value="DOMAIN PROTEIN, PUTATIVE-RELATED"/>
    <property type="match status" value="1"/>
</dbReference>
<feature type="domain" description="Heterokaryon incompatibility" evidence="1">
    <location>
        <begin position="42"/>
        <end position="130"/>
    </location>
</feature>
<keyword evidence="3" id="KW-1185">Reference proteome</keyword>
<feature type="non-terminal residue" evidence="2">
    <location>
        <position position="131"/>
    </location>
</feature>
<accession>A0A6A5Z5V3</accession>
<dbReference type="OrthoDB" id="2958217at2759"/>
<organism evidence="2 3">
    <name type="scientific">Lophiotrema nucula</name>
    <dbReference type="NCBI Taxonomy" id="690887"/>
    <lineage>
        <taxon>Eukaryota</taxon>
        <taxon>Fungi</taxon>
        <taxon>Dikarya</taxon>
        <taxon>Ascomycota</taxon>
        <taxon>Pezizomycotina</taxon>
        <taxon>Dothideomycetes</taxon>
        <taxon>Pleosporomycetidae</taxon>
        <taxon>Pleosporales</taxon>
        <taxon>Lophiotremataceae</taxon>
        <taxon>Lophiotrema</taxon>
    </lineage>
</organism>
<evidence type="ECO:0000259" key="1">
    <source>
        <dbReference type="Pfam" id="PF06985"/>
    </source>
</evidence>
<protein>
    <submittedName>
        <fullName evidence="2">Heterokaryon incompatibility protein-domain-containing protein</fullName>
    </submittedName>
</protein>
<reference evidence="2" key="1">
    <citation type="journal article" date="2020" name="Stud. Mycol.">
        <title>101 Dothideomycetes genomes: a test case for predicting lifestyles and emergence of pathogens.</title>
        <authorList>
            <person name="Haridas S."/>
            <person name="Albert R."/>
            <person name="Binder M."/>
            <person name="Bloem J."/>
            <person name="Labutti K."/>
            <person name="Salamov A."/>
            <person name="Andreopoulos B."/>
            <person name="Baker S."/>
            <person name="Barry K."/>
            <person name="Bills G."/>
            <person name="Bluhm B."/>
            <person name="Cannon C."/>
            <person name="Castanera R."/>
            <person name="Culley D."/>
            <person name="Daum C."/>
            <person name="Ezra D."/>
            <person name="Gonzalez J."/>
            <person name="Henrissat B."/>
            <person name="Kuo A."/>
            <person name="Liang C."/>
            <person name="Lipzen A."/>
            <person name="Lutzoni F."/>
            <person name="Magnuson J."/>
            <person name="Mondo S."/>
            <person name="Nolan M."/>
            <person name="Ohm R."/>
            <person name="Pangilinan J."/>
            <person name="Park H.-J."/>
            <person name="Ramirez L."/>
            <person name="Alfaro M."/>
            <person name="Sun H."/>
            <person name="Tritt A."/>
            <person name="Yoshinaga Y."/>
            <person name="Zwiers L.-H."/>
            <person name="Turgeon B."/>
            <person name="Goodwin S."/>
            <person name="Spatafora J."/>
            <person name="Crous P."/>
            <person name="Grigoriev I."/>
        </authorList>
    </citation>
    <scope>NUCLEOTIDE SEQUENCE</scope>
    <source>
        <strain evidence="2">CBS 627.86</strain>
    </source>
</reference>
<dbReference type="AlphaFoldDB" id="A0A6A5Z5V3"/>
<sequence>ECDEEHNNCNFDLMPLPTRVINVGLDGETPFLWETDGEREWYATLSYCWGKLPQLKTTKARLEEFKKGLPMDEISLTTADAIEICQKLSIPYLWIDALCIIQDDEDDWQREAGRMCDIYSSSYITIAAAGS</sequence>